<evidence type="ECO:0000256" key="5">
    <source>
        <dbReference type="ARBA" id="ARBA00022771"/>
    </source>
</evidence>
<dbReference type="PANTHER" id="PTHR24394:SF48">
    <property type="entry name" value="ZINC FINGER PROTEIN 771"/>
    <property type="match status" value="1"/>
</dbReference>
<dbReference type="GO" id="GO:0008270">
    <property type="term" value="F:zinc ion binding"/>
    <property type="evidence" value="ECO:0007669"/>
    <property type="project" value="UniProtKB-KW"/>
</dbReference>
<dbReference type="GO" id="GO:0005654">
    <property type="term" value="C:nucleoplasm"/>
    <property type="evidence" value="ECO:0007669"/>
    <property type="project" value="Ensembl"/>
</dbReference>
<evidence type="ECO:0000256" key="13">
    <source>
        <dbReference type="SAM" id="MobiDB-lite"/>
    </source>
</evidence>
<evidence type="ECO:0000256" key="2">
    <source>
        <dbReference type="ARBA" id="ARBA00022491"/>
    </source>
</evidence>
<evidence type="ECO:0000256" key="9">
    <source>
        <dbReference type="ARBA" id="ARBA00023163"/>
    </source>
</evidence>
<reference evidence="15" key="3">
    <citation type="submission" date="2025-09" db="UniProtKB">
        <authorList>
            <consortium name="Ensembl"/>
        </authorList>
    </citation>
    <scope>IDENTIFICATION</scope>
</reference>
<evidence type="ECO:0000313" key="16">
    <source>
        <dbReference type="Proteomes" id="UP000694390"/>
    </source>
</evidence>
<feature type="compositionally biased region" description="Low complexity" evidence="13">
    <location>
        <begin position="149"/>
        <end position="173"/>
    </location>
</feature>
<evidence type="ECO:0000256" key="11">
    <source>
        <dbReference type="ARBA" id="ARBA00067846"/>
    </source>
</evidence>
<keyword evidence="4" id="KW-0677">Repeat</keyword>
<keyword evidence="16" id="KW-1185">Reference proteome</keyword>
<evidence type="ECO:0000256" key="12">
    <source>
        <dbReference type="PROSITE-ProRule" id="PRU00042"/>
    </source>
</evidence>
<dbReference type="GO" id="GO:0000981">
    <property type="term" value="F:DNA-binding transcription factor activity, RNA polymerase II-specific"/>
    <property type="evidence" value="ECO:0007669"/>
    <property type="project" value="TreeGrafter"/>
</dbReference>
<evidence type="ECO:0000256" key="1">
    <source>
        <dbReference type="ARBA" id="ARBA00004123"/>
    </source>
</evidence>
<keyword evidence="5 12" id="KW-0863">Zinc-finger</keyword>
<keyword evidence="10" id="KW-0539">Nucleus</keyword>
<evidence type="ECO:0000259" key="14">
    <source>
        <dbReference type="PROSITE" id="PS50157"/>
    </source>
</evidence>
<dbReference type="PANTHER" id="PTHR24394">
    <property type="entry name" value="ZINC FINGER PROTEIN"/>
    <property type="match status" value="1"/>
</dbReference>
<evidence type="ECO:0000256" key="7">
    <source>
        <dbReference type="ARBA" id="ARBA00023015"/>
    </source>
</evidence>
<reference evidence="15" key="1">
    <citation type="submission" date="2019-06" db="EMBL/GenBank/DDBJ databases">
        <title>G10K-VGP Goodes thornscrub tortoise genome, primary haplotype.</title>
        <authorList>
            <person name="Murphy B."/>
            <person name="Edwards T."/>
            <person name="Rhie A."/>
            <person name="Koren S."/>
            <person name="Phillippy A."/>
            <person name="Fedrigo O."/>
            <person name="Haase B."/>
            <person name="Mountcastle J."/>
            <person name="Lewin H."/>
            <person name="Damas J."/>
            <person name="Howe K."/>
            <person name="Formenti G."/>
            <person name="Myers G."/>
            <person name="Durbin R."/>
            <person name="Jarvis E.D."/>
        </authorList>
    </citation>
    <scope>NUCLEOTIDE SEQUENCE [LARGE SCALE GENOMIC DNA]</scope>
</reference>
<dbReference type="CTD" id="220929"/>
<dbReference type="Proteomes" id="UP000694390">
    <property type="component" value="Chromosome 2"/>
</dbReference>
<keyword evidence="8" id="KW-0238">DNA-binding</keyword>
<feature type="region of interest" description="Disordered" evidence="13">
    <location>
        <begin position="149"/>
        <end position="181"/>
    </location>
</feature>
<organism evidence="15 16">
    <name type="scientific">Gopherus evgoodei</name>
    <name type="common">Goodes thornscrub tortoise</name>
    <dbReference type="NCBI Taxonomy" id="1825980"/>
    <lineage>
        <taxon>Eukaryota</taxon>
        <taxon>Metazoa</taxon>
        <taxon>Chordata</taxon>
        <taxon>Craniata</taxon>
        <taxon>Vertebrata</taxon>
        <taxon>Euteleostomi</taxon>
        <taxon>Archelosauria</taxon>
        <taxon>Testudinata</taxon>
        <taxon>Testudines</taxon>
        <taxon>Cryptodira</taxon>
        <taxon>Durocryptodira</taxon>
        <taxon>Testudinoidea</taxon>
        <taxon>Testudinidae</taxon>
        <taxon>Gopherus</taxon>
    </lineage>
</organism>
<dbReference type="GO" id="GO:0005829">
    <property type="term" value="C:cytosol"/>
    <property type="evidence" value="ECO:0007669"/>
    <property type="project" value="Ensembl"/>
</dbReference>
<feature type="region of interest" description="Disordered" evidence="13">
    <location>
        <begin position="241"/>
        <end position="280"/>
    </location>
</feature>
<dbReference type="SMART" id="SM00355">
    <property type="entry name" value="ZnF_C2H2"/>
    <property type="match status" value="5"/>
</dbReference>
<dbReference type="Gene3D" id="3.30.160.60">
    <property type="entry name" value="Classic Zinc Finger"/>
    <property type="match status" value="2"/>
</dbReference>
<evidence type="ECO:0000313" key="15">
    <source>
        <dbReference type="Ensembl" id="ENSGEVP00005026523.1"/>
    </source>
</evidence>
<evidence type="ECO:0000256" key="4">
    <source>
        <dbReference type="ARBA" id="ARBA00022737"/>
    </source>
</evidence>
<dbReference type="RefSeq" id="XP_030406079.1">
    <property type="nucleotide sequence ID" value="XM_030550219.1"/>
</dbReference>
<keyword evidence="7" id="KW-0805">Transcription regulation</keyword>
<sequence length="939" mass="104755">MAVVQCNTHLSIYYLKDKWKSSSGIIRNGKGSQNKSQFRTIAPKMVPKVITSRVVSCLPPVLPEQTNSISSASSKPLIMPAQNYTLMQVAGHEGTFSLVALPHITPALAAQRIQQSNVPPPENLKLPIPRYQSVKNKLLIDKKTFQTSSSSAHNKISSKMQTSTQTPAMTTSTGDLPDAHSTTDKLLIDKKTFQTSSSSAHNKISSKMQTSTQTPAMTTSTGDLPDAHSTTDKLLIDKKTFQTSSSRTHNKISSKVQISSQTSAMTTSTGDLPEAHSTTDSSEQVILIDHGSTEITVGTLLSENNCVESGSPLLKKTETAEDSISGLSVIKECLSKPVNPSNPVKMSLHSMKSTIEATKGSLITSEKLKEKLVNSANSVTVLSPAIFGNEVQLTQSAPKGKLPILPYSRMKNAIFCKSKQNSNTVAASTPGRRPECEKIPPLVKTFNVSTRVYDKLLAISFAQISKHAPCENTFSPATKLDVDNLKKLNGVASKRRGRKRRTPDDRLAFQTKRRKCIINKCREGKKRVKVDPHESKGSRAESVKKYRSIRPKPVVMQALAPLTSAAIIETQTPDCTEQDIFLNDTLPNKYLSCKQSDGTPAKQSDLCRNLFSTVSKPWHKCHVCNHNFQFKHHLQDHMNTHTNRRPYSCRICQKAYVHSGSLSTHMKLHHNEGRLKKLVCCEICAKVFGHARVYFGHLKEVHRVVISTEPSTGEQQLQDALKNRDINVKGAEETVERRNKCNFEDLFQSQAEVKLQIKCGRCQFTAQSFAEMKFHLLCFHGEELPGRIKEGILQAGKGAQEELMKHAAHFWKQRKERRNPVKHGTCEEECYAFPKLKRQIYIHQNNFNTLTKNEVIPSGNSEPGKELQNFGCATQNKKIQIWCKADYNCILCKQIFGRKEGLFSHWQNHHNCEDPSVLWTIFNSFSKQGVIELSNNAEK</sequence>
<dbReference type="GO" id="GO:0003677">
    <property type="term" value="F:DNA binding"/>
    <property type="evidence" value="ECO:0007669"/>
    <property type="project" value="UniProtKB-KW"/>
</dbReference>
<evidence type="ECO:0000256" key="3">
    <source>
        <dbReference type="ARBA" id="ARBA00022723"/>
    </source>
</evidence>
<protein>
    <recommendedName>
        <fullName evidence="11">Zinc finger protein 438</fullName>
    </recommendedName>
</protein>
<dbReference type="InterPro" id="IPR013087">
    <property type="entry name" value="Znf_C2H2_type"/>
</dbReference>
<evidence type="ECO:0000256" key="10">
    <source>
        <dbReference type="ARBA" id="ARBA00023242"/>
    </source>
</evidence>
<proteinExistence type="predicted"/>
<dbReference type="RefSeq" id="XP_030406078.1">
    <property type="nucleotide sequence ID" value="XM_030550218.1"/>
</dbReference>
<evidence type="ECO:0000256" key="6">
    <source>
        <dbReference type="ARBA" id="ARBA00022833"/>
    </source>
</evidence>
<keyword evidence="6" id="KW-0862">Zinc</keyword>
<feature type="domain" description="C2H2-type" evidence="14">
    <location>
        <begin position="887"/>
        <end position="915"/>
    </location>
</feature>
<dbReference type="AlphaFoldDB" id="A0A8C4YKP2"/>
<dbReference type="SUPFAM" id="SSF57667">
    <property type="entry name" value="beta-beta-alpha zinc fingers"/>
    <property type="match status" value="1"/>
</dbReference>
<keyword evidence="2" id="KW-0678">Repressor</keyword>
<dbReference type="FunFam" id="3.30.160.60:FF:000946">
    <property type="entry name" value="Zinc finger protein 438"/>
    <property type="match status" value="1"/>
</dbReference>
<keyword evidence="3" id="KW-0479">Metal-binding</keyword>
<evidence type="ECO:0000256" key="8">
    <source>
        <dbReference type="ARBA" id="ARBA00023125"/>
    </source>
</evidence>
<comment type="subcellular location">
    <subcellularLocation>
        <location evidence="1">Nucleus</location>
    </subcellularLocation>
</comment>
<dbReference type="PROSITE" id="PS50157">
    <property type="entry name" value="ZINC_FINGER_C2H2_2"/>
    <property type="match status" value="3"/>
</dbReference>
<reference evidence="15" key="2">
    <citation type="submission" date="2025-08" db="UniProtKB">
        <authorList>
            <consortium name="Ensembl"/>
        </authorList>
    </citation>
    <scope>IDENTIFICATION</scope>
</reference>
<feature type="domain" description="C2H2-type" evidence="14">
    <location>
        <begin position="647"/>
        <end position="674"/>
    </location>
</feature>
<gene>
    <name evidence="15" type="primary">ZNF438</name>
</gene>
<keyword evidence="9" id="KW-0804">Transcription</keyword>
<feature type="compositionally biased region" description="Low complexity" evidence="13">
    <location>
        <begin position="196"/>
        <end position="221"/>
    </location>
</feature>
<accession>A0A8C4YKP2</accession>
<dbReference type="RefSeq" id="XP_030406080.1">
    <property type="nucleotide sequence ID" value="XM_030550220.1"/>
</dbReference>
<name>A0A8C4YKP2_9SAUR</name>
<dbReference type="InterPro" id="IPR036236">
    <property type="entry name" value="Znf_C2H2_sf"/>
</dbReference>
<feature type="region of interest" description="Disordered" evidence="13">
    <location>
        <begin position="193"/>
        <end position="226"/>
    </location>
</feature>
<dbReference type="OrthoDB" id="3437960at2759"/>
<dbReference type="PROSITE" id="PS00028">
    <property type="entry name" value="ZINC_FINGER_C2H2_1"/>
    <property type="match status" value="4"/>
</dbReference>
<dbReference type="GeneID" id="115645503"/>
<dbReference type="GeneTree" id="ENSGT00390000014526"/>
<dbReference type="FunFam" id="3.30.160.60:FF:003312">
    <property type="entry name" value="Zinc finger protein 438"/>
    <property type="match status" value="1"/>
</dbReference>
<dbReference type="Ensembl" id="ENSGEVT00005027905.1">
    <property type="protein sequence ID" value="ENSGEVP00005026523.1"/>
    <property type="gene ID" value="ENSGEVG00005018806.1"/>
</dbReference>
<feature type="domain" description="C2H2-type" evidence="14">
    <location>
        <begin position="619"/>
        <end position="646"/>
    </location>
</feature>